<organism evidence="12 13">
    <name type="scientific">Streptomyces boetiae</name>
    <dbReference type="NCBI Taxonomy" id="3075541"/>
    <lineage>
        <taxon>Bacteria</taxon>
        <taxon>Bacillati</taxon>
        <taxon>Actinomycetota</taxon>
        <taxon>Actinomycetes</taxon>
        <taxon>Kitasatosporales</taxon>
        <taxon>Streptomycetaceae</taxon>
        <taxon>Streptomyces</taxon>
    </lineage>
</organism>
<dbReference type="InterPro" id="IPR051271">
    <property type="entry name" value="2C-system_Tx_regulators"/>
</dbReference>
<dbReference type="PANTHER" id="PTHR45526">
    <property type="entry name" value="TRANSCRIPTIONAL REGULATORY PROTEIN DPIA"/>
    <property type="match status" value="1"/>
</dbReference>
<keyword evidence="6 9" id="KW-0238">DNA-binding</keyword>
<sequence length="243" mass="26052">MLIIEADRPTAETHRHYVERVPGFAVVGTAASGTQARRLLARAPADLLLLDLHLPDGHGLALLRSLRAEGHRADAIAVTRDRDLAVVRDCASLGVLQYVLKPFPFATLRDRLVRYAEFRGACGEAEGQEDVDRALAVLRVPGPAALPKGLTGATLAAVTGALRRAGEGGLSATETGVAVGVSRITARRYLEHLVLTDRAARSPRYQDRGRPEMTYRWLRERRALPRPGGVGVAPSGAAGHAAR</sequence>
<dbReference type="Proteomes" id="UP001183388">
    <property type="component" value="Unassembled WGS sequence"/>
</dbReference>
<evidence type="ECO:0000256" key="7">
    <source>
        <dbReference type="ARBA" id="ARBA00023159"/>
    </source>
</evidence>
<dbReference type="EMBL" id="JAVREN010000055">
    <property type="protein sequence ID" value="MDT0310103.1"/>
    <property type="molecule type" value="Genomic_DNA"/>
</dbReference>
<protein>
    <recommendedName>
        <fullName evidence="9">Transcriptional regulatory protein</fullName>
    </recommendedName>
</protein>
<evidence type="ECO:0000256" key="8">
    <source>
        <dbReference type="ARBA" id="ARBA00023163"/>
    </source>
</evidence>
<keyword evidence="4 9" id="KW-0902">Two-component regulatory system</keyword>
<dbReference type="InterPro" id="IPR011006">
    <property type="entry name" value="CheY-like_superfamily"/>
</dbReference>
<dbReference type="InterPro" id="IPR001789">
    <property type="entry name" value="Sig_transdc_resp-reg_receiver"/>
</dbReference>
<dbReference type="InterPro" id="IPR024187">
    <property type="entry name" value="Sig_transdc_resp-reg_cit/mal"/>
</dbReference>
<dbReference type="SUPFAM" id="SSF52172">
    <property type="entry name" value="CheY-like"/>
    <property type="match status" value="1"/>
</dbReference>
<dbReference type="PROSITE" id="PS50110">
    <property type="entry name" value="RESPONSE_REGULATORY"/>
    <property type="match status" value="1"/>
</dbReference>
<name>A0ABU2LG19_9ACTN</name>
<evidence type="ECO:0000256" key="3">
    <source>
        <dbReference type="ARBA" id="ARBA00022553"/>
    </source>
</evidence>
<dbReference type="Gene3D" id="3.40.50.2300">
    <property type="match status" value="1"/>
</dbReference>
<comment type="caution">
    <text evidence="12">The sequence shown here is derived from an EMBL/GenBank/DDBJ whole genome shotgun (WGS) entry which is preliminary data.</text>
</comment>
<reference evidence="13" key="1">
    <citation type="submission" date="2023-07" db="EMBL/GenBank/DDBJ databases">
        <title>30 novel species of actinomycetes from the DSMZ collection.</title>
        <authorList>
            <person name="Nouioui I."/>
        </authorList>
    </citation>
    <scope>NUCLEOTIDE SEQUENCE [LARGE SCALE GENOMIC DNA]</scope>
    <source>
        <strain evidence="13">DSM 44917</strain>
    </source>
</reference>
<keyword evidence="7 9" id="KW-0010">Activator</keyword>
<evidence type="ECO:0000256" key="4">
    <source>
        <dbReference type="ARBA" id="ARBA00023012"/>
    </source>
</evidence>
<evidence type="ECO:0000256" key="2">
    <source>
        <dbReference type="ARBA" id="ARBA00022490"/>
    </source>
</evidence>
<comment type="subcellular location">
    <subcellularLocation>
        <location evidence="1 9">Cytoplasm</location>
    </subcellularLocation>
</comment>
<dbReference type="PIRSF" id="PIRSF006171">
    <property type="entry name" value="RR_citrat_malat"/>
    <property type="match status" value="1"/>
</dbReference>
<evidence type="ECO:0000256" key="1">
    <source>
        <dbReference type="ARBA" id="ARBA00004496"/>
    </source>
</evidence>
<evidence type="ECO:0000256" key="6">
    <source>
        <dbReference type="ARBA" id="ARBA00023125"/>
    </source>
</evidence>
<evidence type="ECO:0000256" key="10">
    <source>
        <dbReference type="PROSITE-ProRule" id="PRU00169"/>
    </source>
</evidence>
<keyword evidence="5 9" id="KW-0805">Transcription regulation</keyword>
<dbReference type="Pfam" id="PF00072">
    <property type="entry name" value="Response_reg"/>
    <property type="match status" value="1"/>
</dbReference>
<evidence type="ECO:0000256" key="5">
    <source>
        <dbReference type="ARBA" id="ARBA00023015"/>
    </source>
</evidence>
<evidence type="ECO:0000313" key="13">
    <source>
        <dbReference type="Proteomes" id="UP001183388"/>
    </source>
</evidence>
<gene>
    <name evidence="12" type="ORF">RM780_24565</name>
</gene>
<feature type="modified residue" description="4-aspartylphosphate" evidence="10">
    <location>
        <position position="51"/>
    </location>
</feature>
<accession>A0ABU2LG19</accession>
<evidence type="ECO:0000259" key="11">
    <source>
        <dbReference type="PROSITE" id="PS50110"/>
    </source>
</evidence>
<keyword evidence="2 9" id="KW-0963">Cytoplasm</keyword>
<evidence type="ECO:0000313" key="12">
    <source>
        <dbReference type="EMBL" id="MDT0310103.1"/>
    </source>
</evidence>
<feature type="domain" description="Response regulatory" evidence="11">
    <location>
        <begin position="1"/>
        <end position="116"/>
    </location>
</feature>
<keyword evidence="3 10" id="KW-0597">Phosphoprotein</keyword>
<evidence type="ECO:0000256" key="9">
    <source>
        <dbReference type="PIRNR" id="PIRNR006171"/>
    </source>
</evidence>
<dbReference type="PANTHER" id="PTHR45526:SF1">
    <property type="entry name" value="TRANSCRIPTIONAL REGULATORY PROTEIN DCUR-RELATED"/>
    <property type="match status" value="1"/>
</dbReference>
<keyword evidence="13" id="KW-1185">Reference proteome</keyword>
<dbReference type="SMART" id="SM00448">
    <property type="entry name" value="REC"/>
    <property type="match status" value="1"/>
</dbReference>
<keyword evidence="8 9" id="KW-0804">Transcription</keyword>
<proteinExistence type="predicted"/>